<feature type="region of interest" description="Disordered" evidence="1">
    <location>
        <begin position="1"/>
        <end position="32"/>
    </location>
</feature>
<keyword evidence="4" id="KW-1185">Reference proteome</keyword>
<organism evidence="3">
    <name type="scientific">Oryza meridionalis</name>
    <dbReference type="NCBI Taxonomy" id="40149"/>
    <lineage>
        <taxon>Eukaryota</taxon>
        <taxon>Viridiplantae</taxon>
        <taxon>Streptophyta</taxon>
        <taxon>Embryophyta</taxon>
        <taxon>Tracheophyta</taxon>
        <taxon>Spermatophyta</taxon>
        <taxon>Magnoliopsida</taxon>
        <taxon>Liliopsida</taxon>
        <taxon>Poales</taxon>
        <taxon>Poaceae</taxon>
        <taxon>BOP clade</taxon>
        <taxon>Oryzoideae</taxon>
        <taxon>Oryzeae</taxon>
        <taxon>Oryzinae</taxon>
        <taxon>Oryza</taxon>
    </lineage>
</organism>
<dbReference type="eggNOG" id="ENOG502R51V">
    <property type="taxonomic scope" value="Eukaryota"/>
</dbReference>
<proteinExistence type="predicted"/>
<dbReference type="Pfam" id="PF12274">
    <property type="entry name" value="DUF3615"/>
    <property type="match status" value="1"/>
</dbReference>
<dbReference type="Gramene" id="OMERI08G15170.2">
    <property type="protein sequence ID" value="OMERI08G15170.2"/>
    <property type="gene ID" value="OMERI08G15170"/>
</dbReference>
<reference evidence="3" key="1">
    <citation type="submission" date="2015-04" db="UniProtKB">
        <authorList>
            <consortium name="EnsemblPlants"/>
        </authorList>
    </citation>
    <scope>IDENTIFICATION</scope>
</reference>
<dbReference type="PANTHER" id="PTHR33326">
    <property type="entry name" value="OS05G0543800 PROTEIN"/>
    <property type="match status" value="1"/>
</dbReference>
<dbReference type="EnsemblPlants" id="OMERI08G15170.1">
    <property type="protein sequence ID" value="OMERI08G15170.1"/>
    <property type="gene ID" value="OMERI08G15170"/>
</dbReference>
<dbReference type="HOGENOM" id="CLU_030684_0_0_1"/>
<protein>
    <recommendedName>
        <fullName evidence="2">DUF3615 domain-containing protein</fullName>
    </recommendedName>
</protein>
<feature type="compositionally biased region" description="Basic residues" evidence="1">
    <location>
        <begin position="7"/>
        <end position="17"/>
    </location>
</feature>
<dbReference type="PANTHER" id="PTHR33326:SF4">
    <property type="entry name" value="OS08G0495300 PROTEIN"/>
    <property type="match status" value="1"/>
</dbReference>
<evidence type="ECO:0000313" key="3">
    <source>
        <dbReference type="EnsemblPlants" id="OMERI08G15170.1"/>
    </source>
</evidence>
<dbReference type="Gramene" id="OMERI08G15170.1">
    <property type="protein sequence ID" value="OMERI08G15170.1"/>
    <property type="gene ID" value="OMERI08G15170"/>
</dbReference>
<dbReference type="InterPro" id="IPR022059">
    <property type="entry name" value="DUF3615"/>
</dbReference>
<dbReference type="Proteomes" id="UP000008021">
    <property type="component" value="Chromosome 8"/>
</dbReference>
<evidence type="ECO:0000313" key="4">
    <source>
        <dbReference type="Proteomes" id="UP000008021"/>
    </source>
</evidence>
<dbReference type="EnsemblPlants" id="OMERI08G15170.2">
    <property type="protein sequence ID" value="OMERI08G15170.2"/>
    <property type="gene ID" value="OMERI08G15170"/>
</dbReference>
<name>A0A0E0EMQ5_9ORYZ</name>
<dbReference type="AlphaFoldDB" id="A0A0E0EMQ5"/>
<evidence type="ECO:0000256" key="1">
    <source>
        <dbReference type="SAM" id="MobiDB-lite"/>
    </source>
</evidence>
<sequence length="333" mass="37790">MPLLRTYSRRRRRRRGSRLSPTRSRAPYQEEEHVVETASAKAHADPLYAKEGHVPSYIAATSSSCQQADAVAQDTEVLPPSGSCLSSSPASHVWARHVKDWGLIFYIRVDLQGSFHTYPDVGGPFQSSQEADKAIDRYLEDHRDPKMHIGQNDDISSMENVIRRCLYWPDGKLRGDLALKLKDVLHYQPLCENHMWYYHLNFTAKTKEDDGFDSTSDNLFFVEVKCMGKGNYEEIVVSCFCVINPIDNGKPCKGCTNNGTADMKHPDTGEYFAGHLDAYLPYGCFGQWSDSDDDYKYVKAKEAKLRRMFKGLDDPRVTEKIFTLPPGVTIVED</sequence>
<accession>A0A0E0EMQ5</accession>
<evidence type="ECO:0000259" key="2">
    <source>
        <dbReference type="Pfam" id="PF12274"/>
    </source>
</evidence>
<feature type="domain" description="DUF3615" evidence="2">
    <location>
        <begin position="173"/>
        <end position="266"/>
    </location>
</feature>
<reference evidence="3" key="2">
    <citation type="submission" date="2018-05" db="EMBL/GenBank/DDBJ databases">
        <title>OmerRS3 (Oryza meridionalis Reference Sequence Version 3).</title>
        <authorList>
            <person name="Zhang J."/>
            <person name="Kudrna D."/>
            <person name="Lee S."/>
            <person name="Talag J."/>
            <person name="Welchert J."/>
            <person name="Wing R.A."/>
        </authorList>
    </citation>
    <scope>NUCLEOTIDE SEQUENCE [LARGE SCALE GENOMIC DNA]</scope>
    <source>
        <strain evidence="3">OR44</strain>
    </source>
</reference>